<evidence type="ECO:0000313" key="2">
    <source>
        <dbReference type="EMBL" id="MUN29306.1"/>
    </source>
</evidence>
<dbReference type="InterPro" id="IPR036291">
    <property type="entry name" value="NAD(P)-bd_dom_sf"/>
</dbReference>
<evidence type="ECO:0000313" key="3">
    <source>
        <dbReference type="Proteomes" id="UP000470772"/>
    </source>
</evidence>
<dbReference type="InterPro" id="IPR050259">
    <property type="entry name" value="SDR"/>
</dbReference>
<comment type="similarity">
    <text evidence="1">Belongs to the short-chain dehydrogenases/reductases (SDR) family.</text>
</comment>
<keyword evidence="3" id="KW-1185">Reference proteome</keyword>
<dbReference type="FunFam" id="3.40.50.720:FF:000084">
    <property type="entry name" value="Short-chain dehydrogenase reductase"/>
    <property type="match status" value="1"/>
</dbReference>
<proteinExistence type="inferred from homology"/>
<dbReference type="Pfam" id="PF13561">
    <property type="entry name" value="adh_short_C2"/>
    <property type="match status" value="1"/>
</dbReference>
<sequence length="259" mass="27967">MDLQIKGKRVLVTASSRGIGFSVAKAFLSEGAIVTISSSSKINLDKAKEKLSSIGRVYSFVADMRDVDQVKSLIKDAEASMGGLDVLCYVTGSPKPGNISTLSDDDWRDAFNLLLLNAVVAVRESAKLMKDGGRIVLSTSMTLREPLPNLDLSNVVRLSLAGLVKSASNELAEKGILVNAVLPGWTMTERVSQLVKDRAQRESKNEDEVLRDITSQIPLKRIASPEEVANVFLFLASSMSTYITGQLITVDGGFVKGIF</sequence>
<dbReference type="RefSeq" id="WP_054837952.1">
    <property type="nucleotide sequence ID" value="NZ_BBBY01000003.1"/>
</dbReference>
<dbReference type="Gene3D" id="3.40.50.720">
    <property type="entry name" value="NAD(P)-binding Rossmann-like Domain"/>
    <property type="match status" value="1"/>
</dbReference>
<name>A0A6A9QJX2_SULME</name>
<accession>A0A6A9QJX2</accession>
<dbReference type="EMBL" id="WGGD01000005">
    <property type="protein sequence ID" value="MUN29306.1"/>
    <property type="molecule type" value="Genomic_DNA"/>
</dbReference>
<dbReference type="OrthoDB" id="24596at2157"/>
<comment type="caution">
    <text evidence="2">The sequence shown here is derived from an EMBL/GenBank/DDBJ whole genome shotgun (WGS) entry which is preliminary data.</text>
</comment>
<organism evidence="2 3">
    <name type="scientific">Sulfuracidifex metallicus DSM 6482 = JCM 9184</name>
    <dbReference type="NCBI Taxonomy" id="523847"/>
    <lineage>
        <taxon>Archaea</taxon>
        <taxon>Thermoproteota</taxon>
        <taxon>Thermoprotei</taxon>
        <taxon>Sulfolobales</taxon>
        <taxon>Sulfolobaceae</taxon>
        <taxon>Sulfuracidifex</taxon>
    </lineage>
</organism>
<dbReference type="CDD" id="cd05344">
    <property type="entry name" value="BKR_like_SDR_like"/>
    <property type="match status" value="1"/>
</dbReference>
<dbReference type="PANTHER" id="PTHR42879">
    <property type="entry name" value="3-OXOACYL-(ACYL-CARRIER-PROTEIN) REDUCTASE"/>
    <property type="match status" value="1"/>
</dbReference>
<protein>
    <submittedName>
        <fullName evidence="2">SDR family oxidoreductase</fullName>
    </submittedName>
</protein>
<dbReference type="SUPFAM" id="SSF51735">
    <property type="entry name" value="NAD(P)-binding Rossmann-fold domains"/>
    <property type="match status" value="1"/>
</dbReference>
<reference evidence="2 3" key="1">
    <citation type="submission" date="2019-10" db="EMBL/GenBank/DDBJ databases">
        <title>Sequencing and Assembly of Multiple Reported Metal-Biooxidizing Members of the Extremely Thermoacidophilic Archaeal Family Sulfolobaceae.</title>
        <authorList>
            <person name="Counts J.A."/>
            <person name="Kelly R.M."/>
        </authorList>
    </citation>
    <scope>NUCLEOTIDE SEQUENCE [LARGE SCALE GENOMIC DNA]</scope>
    <source>
        <strain evidence="2 3">DSM 6482</strain>
    </source>
</reference>
<gene>
    <name evidence="2" type="ORF">GC250_07640</name>
</gene>
<dbReference type="AlphaFoldDB" id="A0A6A9QJX2"/>
<dbReference type="PANTHER" id="PTHR42879:SF6">
    <property type="entry name" value="NADPH-DEPENDENT REDUCTASE BACG"/>
    <property type="match status" value="1"/>
</dbReference>
<evidence type="ECO:0000256" key="1">
    <source>
        <dbReference type="ARBA" id="ARBA00006484"/>
    </source>
</evidence>
<dbReference type="Proteomes" id="UP000470772">
    <property type="component" value="Unassembled WGS sequence"/>
</dbReference>
<dbReference type="InterPro" id="IPR002347">
    <property type="entry name" value="SDR_fam"/>
</dbReference>
<dbReference type="PRINTS" id="PR00081">
    <property type="entry name" value="GDHRDH"/>
</dbReference>